<evidence type="ECO:0000256" key="1">
    <source>
        <dbReference type="SAM" id="MobiDB-lite"/>
    </source>
</evidence>
<feature type="compositionally biased region" description="Polar residues" evidence="1">
    <location>
        <begin position="68"/>
        <end position="81"/>
    </location>
</feature>
<evidence type="ECO:0000313" key="3">
    <source>
        <dbReference type="EMBL" id="KAF7399334.1"/>
    </source>
</evidence>
<accession>A0A834N905</accession>
<feature type="chain" id="PRO_5032319389" evidence="2">
    <location>
        <begin position="24"/>
        <end position="81"/>
    </location>
</feature>
<reference evidence="3" key="1">
    <citation type="journal article" date="2020" name="G3 (Bethesda)">
        <title>High-Quality Assemblies for Three Invasive Social Wasps from the &lt;i&gt;Vespula&lt;/i&gt; Genus.</title>
        <authorList>
            <person name="Harrop T.W.R."/>
            <person name="Guhlin J."/>
            <person name="McLaughlin G.M."/>
            <person name="Permina E."/>
            <person name="Stockwell P."/>
            <person name="Gilligan J."/>
            <person name="Le Lec M.F."/>
            <person name="Gruber M.A.M."/>
            <person name="Quinn O."/>
            <person name="Lovegrove M."/>
            <person name="Duncan E.J."/>
            <person name="Remnant E.J."/>
            <person name="Van Eeckhoven J."/>
            <person name="Graham B."/>
            <person name="Knapp R.A."/>
            <person name="Langford K.W."/>
            <person name="Kronenberg Z."/>
            <person name="Press M.O."/>
            <person name="Eacker S.M."/>
            <person name="Wilson-Rankin E.E."/>
            <person name="Purcell J."/>
            <person name="Lester P.J."/>
            <person name="Dearden P.K."/>
        </authorList>
    </citation>
    <scope>NUCLEOTIDE SEQUENCE</scope>
    <source>
        <strain evidence="3">Linc-1</strain>
    </source>
</reference>
<feature type="compositionally biased region" description="Acidic residues" evidence="1">
    <location>
        <begin position="52"/>
        <end position="64"/>
    </location>
</feature>
<comment type="caution">
    <text evidence="3">The sequence shown here is derived from an EMBL/GenBank/DDBJ whole genome shotgun (WGS) entry which is preliminary data.</text>
</comment>
<dbReference type="Proteomes" id="UP000617340">
    <property type="component" value="Unassembled WGS sequence"/>
</dbReference>
<evidence type="ECO:0000256" key="2">
    <source>
        <dbReference type="SAM" id="SignalP"/>
    </source>
</evidence>
<evidence type="ECO:0000313" key="4">
    <source>
        <dbReference type="Proteomes" id="UP000617340"/>
    </source>
</evidence>
<name>A0A834N905_VESGE</name>
<keyword evidence="4" id="KW-1185">Reference proteome</keyword>
<feature type="region of interest" description="Disordered" evidence="1">
    <location>
        <begin position="25"/>
        <end position="81"/>
    </location>
</feature>
<organism evidence="3 4">
    <name type="scientific">Vespula germanica</name>
    <name type="common">German yellow jacket</name>
    <name type="synonym">Paravespula germanica</name>
    <dbReference type="NCBI Taxonomy" id="30212"/>
    <lineage>
        <taxon>Eukaryota</taxon>
        <taxon>Metazoa</taxon>
        <taxon>Ecdysozoa</taxon>
        <taxon>Arthropoda</taxon>
        <taxon>Hexapoda</taxon>
        <taxon>Insecta</taxon>
        <taxon>Pterygota</taxon>
        <taxon>Neoptera</taxon>
        <taxon>Endopterygota</taxon>
        <taxon>Hymenoptera</taxon>
        <taxon>Apocrita</taxon>
        <taxon>Aculeata</taxon>
        <taxon>Vespoidea</taxon>
        <taxon>Vespidae</taxon>
        <taxon>Vespinae</taxon>
        <taxon>Vespula</taxon>
    </lineage>
</organism>
<dbReference type="AlphaFoldDB" id="A0A834N905"/>
<gene>
    <name evidence="3" type="ORF">HZH68_007926</name>
</gene>
<proteinExistence type="predicted"/>
<protein>
    <submittedName>
        <fullName evidence="3">Uncharacterized protein</fullName>
    </submittedName>
</protein>
<sequence length="81" mass="8120">MIVGYNWPPVIIITIIALINTEGELNGSGNDANGGGFDAPATNTCGGGCDSGGDEDGGGEEEDSSGGNDDTTFSTSCWTSR</sequence>
<feature type="signal peptide" evidence="2">
    <location>
        <begin position="1"/>
        <end position="23"/>
    </location>
</feature>
<keyword evidence="2" id="KW-0732">Signal</keyword>
<dbReference type="EMBL" id="JACSDZ010000007">
    <property type="protein sequence ID" value="KAF7399334.1"/>
    <property type="molecule type" value="Genomic_DNA"/>
</dbReference>